<dbReference type="InterPro" id="IPR016161">
    <property type="entry name" value="Ald_DH/histidinol_DH"/>
</dbReference>
<feature type="domain" description="Aldehyde dehydrogenase" evidence="7">
    <location>
        <begin position="26"/>
        <end position="490"/>
    </location>
</feature>
<organism evidence="8 9">
    <name type="scientific">Nocardia elegans</name>
    <dbReference type="NCBI Taxonomy" id="300029"/>
    <lineage>
        <taxon>Bacteria</taxon>
        <taxon>Bacillati</taxon>
        <taxon>Actinomycetota</taxon>
        <taxon>Actinomycetes</taxon>
        <taxon>Mycobacteriales</taxon>
        <taxon>Nocardiaceae</taxon>
        <taxon>Nocardia</taxon>
    </lineage>
</organism>
<comment type="similarity">
    <text evidence="1 6">Belongs to the aldehyde dehydrogenase family.</text>
</comment>
<dbReference type="PROSITE" id="PS00687">
    <property type="entry name" value="ALDEHYDE_DEHYDR_GLU"/>
    <property type="match status" value="1"/>
</dbReference>
<dbReference type="EC" id="1.2.1.3" evidence="3"/>
<dbReference type="InterPro" id="IPR015590">
    <property type="entry name" value="Aldehyde_DH_dom"/>
</dbReference>
<dbReference type="Proteomes" id="UP001602089">
    <property type="component" value="Unassembled WGS sequence"/>
</dbReference>
<dbReference type="Pfam" id="PF00171">
    <property type="entry name" value="Aldedh"/>
    <property type="match status" value="1"/>
</dbReference>
<evidence type="ECO:0000256" key="3">
    <source>
        <dbReference type="ARBA" id="ARBA00024226"/>
    </source>
</evidence>
<evidence type="ECO:0000256" key="4">
    <source>
        <dbReference type="ARBA" id="ARBA00049194"/>
    </source>
</evidence>
<accession>A0ABW6TNT8</accession>
<dbReference type="PANTHER" id="PTHR42804:SF1">
    <property type="entry name" value="ALDEHYDE DEHYDROGENASE-RELATED"/>
    <property type="match status" value="1"/>
</dbReference>
<dbReference type="InterPro" id="IPR016162">
    <property type="entry name" value="Ald_DH_N"/>
</dbReference>
<dbReference type="Gene3D" id="3.40.309.10">
    <property type="entry name" value="Aldehyde Dehydrogenase, Chain A, domain 2"/>
    <property type="match status" value="1"/>
</dbReference>
<comment type="catalytic activity">
    <reaction evidence="4">
        <text>an aldehyde + NAD(+) + H2O = a carboxylate + NADH + 2 H(+)</text>
        <dbReference type="Rhea" id="RHEA:16185"/>
        <dbReference type="ChEBI" id="CHEBI:15377"/>
        <dbReference type="ChEBI" id="CHEBI:15378"/>
        <dbReference type="ChEBI" id="CHEBI:17478"/>
        <dbReference type="ChEBI" id="CHEBI:29067"/>
        <dbReference type="ChEBI" id="CHEBI:57540"/>
        <dbReference type="ChEBI" id="CHEBI:57945"/>
        <dbReference type="EC" id="1.2.1.3"/>
    </reaction>
</comment>
<dbReference type="EMBL" id="JBIATK010000017">
    <property type="protein sequence ID" value="MFF4027748.1"/>
    <property type="molecule type" value="Genomic_DNA"/>
</dbReference>
<dbReference type="CDD" id="cd07139">
    <property type="entry name" value="ALDH_AldA-Rv0768"/>
    <property type="match status" value="1"/>
</dbReference>
<dbReference type="SUPFAM" id="SSF53720">
    <property type="entry name" value="ALDH-like"/>
    <property type="match status" value="1"/>
</dbReference>
<evidence type="ECO:0000256" key="6">
    <source>
        <dbReference type="RuleBase" id="RU003345"/>
    </source>
</evidence>
<dbReference type="RefSeq" id="WP_373862242.1">
    <property type="nucleotide sequence ID" value="NZ_JBIATK010000017.1"/>
</dbReference>
<protein>
    <recommendedName>
        <fullName evidence="3">aldehyde dehydrogenase (NAD(+))</fullName>
        <ecNumber evidence="3">1.2.1.3</ecNumber>
    </recommendedName>
</protein>
<evidence type="ECO:0000259" key="7">
    <source>
        <dbReference type="Pfam" id="PF00171"/>
    </source>
</evidence>
<evidence type="ECO:0000256" key="5">
    <source>
        <dbReference type="PROSITE-ProRule" id="PRU10007"/>
    </source>
</evidence>
<keyword evidence="9" id="KW-1185">Reference proteome</keyword>
<dbReference type="InterPro" id="IPR029510">
    <property type="entry name" value="Ald_DH_CS_GLU"/>
</dbReference>
<dbReference type="InterPro" id="IPR016163">
    <property type="entry name" value="Ald_DH_C"/>
</dbReference>
<proteinExistence type="inferred from homology"/>
<evidence type="ECO:0000313" key="9">
    <source>
        <dbReference type="Proteomes" id="UP001602089"/>
    </source>
</evidence>
<dbReference type="PROSITE" id="PS00070">
    <property type="entry name" value="ALDEHYDE_DEHYDR_CYS"/>
    <property type="match status" value="1"/>
</dbReference>
<gene>
    <name evidence="8" type="ORF">ACFYY5_33375</name>
</gene>
<sequence>MIRGCRERCYEVTMPARHQLFIGGDWVAPAGAEMIEVISPHTEQPISAVPAASPADVDRAVAAARAAFDHGPWPCLDPSERIAVVRRLAARYETRREEIAELITAEMGAPITFSRSAQARLPGALISAFADLATEHPWDETRPGLLGADVTVRREPVGVVAAIVPWNMPMFTTVVKLIPALLAGCTVVLKPAPETPLDAYILAELLTELELPPGVVSILPGDRETGSYLVAHPGVDKVSFTGSTAAGRQVAAACGAALRKVSLELGGKSAAVVLDDADPEAVAAGIAVAGLMNGGQACVAQTRILLPRNRFHEFVDALADMVDSLVVGDPGNPATQVGPMVAERQQRRVREYIDKGRHEGARLVAGGSDLPSGIDRGWYVRPTLFADVDNSMCIAQEEIFGPVLCAIPYRDDDEAIELANASDYGLSGSIWTPDIDRATAVSHRIRSGTLGINQPYSMDPAAPFGGVKASGIGREFGREGLDSFIETKSISTAPSL</sequence>
<comment type="caution">
    <text evidence="8">The sequence shown here is derived from an EMBL/GenBank/DDBJ whole genome shotgun (WGS) entry which is preliminary data.</text>
</comment>
<dbReference type="InterPro" id="IPR016160">
    <property type="entry name" value="Ald_DH_CS_CYS"/>
</dbReference>
<evidence type="ECO:0000256" key="2">
    <source>
        <dbReference type="ARBA" id="ARBA00023002"/>
    </source>
</evidence>
<keyword evidence="2 6" id="KW-0560">Oxidoreductase</keyword>
<evidence type="ECO:0000256" key="1">
    <source>
        <dbReference type="ARBA" id="ARBA00009986"/>
    </source>
</evidence>
<feature type="active site" evidence="5">
    <location>
        <position position="264"/>
    </location>
</feature>
<evidence type="ECO:0000313" key="8">
    <source>
        <dbReference type="EMBL" id="MFF4027748.1"/>
    </source>
</evidence>
<name>A0ABW6TNT8_9NOCA</name>
<reference evidence="8 9" key="1">
    <citation type="submission" date="2024-10" db="EMBL/GenBank/DDBJ databases">
        <title>The Natural Products Discovery Center: Release of the First 8490 Sequenced Strains for Exploring Actinobacteria Biosynthetic Diversity.</title>
        <authorList>
            <person name="Kalkreuter E."/>
            <person name="Kautsar S.A."/>
            <person name="Yang D."/>
            <person name="Bader C.D."/>
            <person name="Teijaro C.N."/>
            <person name="Fluegel L."/>
            <person name="Davis C.M."/>
            <person name="Simpson J.R."/>
            <person name="Lauterbach L."/>
            <person name="Steele A.D."/>
            <person name="Gui C."/>
            <person name="Meng S."/>
            <person name="Li G."/>
            <person name="Viehrig K."/>
            <person name="Ye F."/>
            <person name="Su P."/>
            <person name="Kiefer A.F."/>
            <person name="Nichols A."/>
            <person name="Cepeda A.J."/>
            <person name="Yan W."/>
            <person name="Fan B."/>
            <person name="Jiang Y."/>
            <person name="Adhikari A."/>
            <person name="Zheng C.-J."/>
            <person name="Schuster L."/>
            <person name="Cowan T.M."/>
            <person name="Smanski M.J."/>
            <person name="Chevrette M.G."/>
            <person name="De Carvalho L.P.S."/>
            <person name="Shen B."/>
        </authorList>
    </citation>
    <scope>NUCLEOTIDE SEQUENCE [LARGE SCALE GENOMIC DNA]</scope>
    <source>
        <strain evidence="8 9">NPDC001867</strain>
    </source>
</reference>
<dbReference type="PANTHER" id="PTHR42804">
    <property type="entry name" value="ALDEHYDE DEHYDROGENASE"/>
    <property type="match status" value="1"/>
</dbReference>
<dbReference type="Gene3D" id="3.40.605.10">
    <property type="entry name" value="Aldehyde Dehydrogenase, Chain A, domain 1"/>
    <property type="match status" value="1"/>
</dbReference>